<evidence type="ECO:0000313" key="11">
    <source>
        <dbReference type="EMBL" id="MCD2492143.1"/>
    </source>
</evidence>
<dbReference type="Proteomes" id="UP001299265">
    <property type="component" value="Unassembled WGS sequence"/>
</dbReference>
<evidence type="ECO:0000256" key="6">
    <source>
        <dbReference type="ARBA" id="ARBA00022692"/>
    </source>
</evidence>
<feature type="domain" description="ABC transmembrane type-2" evidence="10">
    <location>
        <begin position="254"/>
        <end position="473"/>
    </location>
</feature>
<keyword evidence="12" id="KW-1185">Reference proteome</keyword>
<dbReference type="GO" id="GO:0005886">
    <property type="term" value="C:plasma membrane"/>
    <property type="evidence" value="ECO:0007669"/>
    <property type="project" value="UniProtKB-SubCell"/>
</dbReference>
<sequence>MNKKYNLKKICAALLGIYVLCAFLFLFIADEQIKYTSVEQYAIAETPEKDLGELTDGISILQTFKSKHKYLNDVEGYFLTYGRENSGTVYLEVLDMSSNEVLAESSAAISELGNGEWQSFKLNKRINTAEIENGIIGLRFTFKGSNEGSAVTMTTQSTKPDGASLFVNGMEFENRSLCVKAIQSNDSSHAIWYPVALGIVFVFLLLFCGWNIRAERQGKLTWGLKFLYTVERYEFLLKQLISRDFKTKYKRSVLGVLWSFLNPLLTMGVQYVVFSRIFRFDVPAYPAYLLTGVVFFNFFTDATTQAMNAITGNASLITKVYVPKYIYPVSKVLSTSINLLLSLIPLFLVALITGTKITLAYFLIPFGLVCFLLFVIGISFFLSTAMVFFRDMQFLWGVFTLLWMYATPIIYPISLIEGTFLHPFQKINPMYHYVSFFRTIIIDGISPEPMQFILCFGFALAALLIGGLLFKKAQDQFVLHI</sequence>
<dbReference type="PANTHER" id="PTHR30413:SF8">
    <property type="entry name" value="TRANSPORT PERMEASE PROTEIN"/>
    <property type="match status" value="1"/>
</dbReference>
<dbReference type="PANTHER" id="PTHR30413">
    <property type="entry name" value="INNER MEMBRANE TRANSPORT PERMEASE"/>
    <property type="match status" value="1"/>
</dbReference>
<gene>
    <name evidence="11" type="ORF">LQE92_05815</name>
</gene>
<evidence type="ECO:0000256" key="1">
    <source>
        <dbReference type="ARBA" id="ARBA00004429"/>
    </source>
</evidence>
<feature type="transmembrane region" description="Helical" evidence="9">
    <location>
        <begin position="394"/>
        <end position="413"/>
    </location>
</feature>
<evidence type="ECO:0000256" key="7">
    <source>
        <dbReference type="ARBA" id="ARBA00022989"/>
    </source>
</evidence>
<dbReference type="InterPro" id="IPR047817">
    <property type="entry name" value="ABC2_TM_bact-type"/>
</dbReference>
<feature type="transmembrane region" description="Helical" evidence="9">
    <location>
        <begin position="285"/>
        <end position="311"/>
    </location>
</feature>
<keyword evidence="4 9" id="KW-1003">Cell membrane</keyword>
<dbReference type="GO" id="GO:0140359">
    <property type="term" value="F:ABC-type transporter activity"/>
    <property type="evidence" value="ECO:0007669"/>
    <property type="project" value="InterPro"/>
</dbReference>
<keyword evidence="8 9" id="KW-0472">Membrane</keyword>
<organism evidence="11 12">
    <name type="scientific">Lientehia hominis</name>
    <dbReference type="NCBI Taxonomy" id="2897778"/>
    <lineage>
        <taxon>Bacteria</taxon>
        <taxon>Bacillati</taxon>
        <taxon>Bacillota</taxon>
        <taxon>Clostridia</taxon>
        <taxon>Lachnospirales</taxon>
        <taxon>Lachnospiraceae</taxon>
        <taxon>Lientehia</taxon>
    </lineage>
</organism>
<dbReference type="InterPro" id="IPR013525">
    <property type="entry name" value="ABC2_TM"/>
</dbReference>
<evidence type="ECO:0000256" key="4">
    <source>
        <dbReference type="ARBA" id="ARBA00022475"/>
    </source>
</evidence>
<feature type="transmembrane region" description="Helical" evidence="9">
    <location>
        <begin position="359"/>
        <end position="382"/>
    </location>
</feature>
<dbReference type="GO" id="GO:0015920">
    <property type="term" value="P:lipopolysaccharide transport"/>
    <property type="evidence" value="ECO:0007669"/>
    <property type="project" value="TreeGrafter"/>
</dbReference>
<proteinExistence type="inferred from homology"/>
<comment type="caution">
    <text evidence="11">The sequence shown here is derived from an EMBL/GenBank/DDBJ whole genome shotgun (WGS) entry which is preliminary data.</text>
</comment>
<feature type="transmembrane region" description="Helical" evidence="9">
    <location>
        <begin position="253"/>
        <end position="273"/>
    </location>
</feature>
<evidence type="ECO:0000313" key="12">
    <source>
        <dbReference type="Proteomes" id="UP001299265"/>
    </source>
</evidence>
<feature type="transmembrane region" description="Helical" evidence="9">
    <location>
        <begin position="191"/>
        <end position="212"/>
    </location>
</feature>
<evidence type="ECO:0000256" key="2">
    <source>
        <dbReference type="ARBA" id="ARBA00007783"/>
    </source>
</evidence>
<dbReference type="EMBL" id="JAJNOR010000003">
    <property type="protein sequence ID" value="MCD2492143.1"/>
    <property type="molecule type" value="Genomic_DNA"/>
</dbReference>
<dbReference type="AlphaFoldDB" id="A0AAP2RJU7"/>
<reference evidence="11 12" key="1">
    <citation type="submission" date="2021-11" db="EMBL/GenBank/DDBJ databases">
        <title>Lacrimispora sp. nov. NSJ-141 isolated from human feces.</title>
        <authorList>
            <person name="Abdugheni R."/>
        </authorList>
    </citation>
    <scope>NUCLEOTIDE SEQUENCE [LARGE SCALE GENOMIC DNA]</scope>
    <source>
        <strain evidence="11 12">NSJ-141</strain>
    </source>
</reference>
<dbReference type="RefSeq" id="WP_231062060.1">
    <property type="nucleotide sequence ID" value="NZ_JAJNOR010000003.1"/>
</dbReference>
<evidence type="ECO:0000259" key="10">
    <source>
        <dbReference type="PROSITE" id="PS51012"/>
    </source>
</evidence>
<comment type="similarity">
    <text evidence="2 9">Belongs to the ABC-2 integral membrane protein family.</text>
</comment>
<evidence type="ECO:0000256" key="5">
    <source>
        <dbReference type="ARBA" id="ARBA00022519"/>
    </source>
</evidence>
<dbReference type="PROSITE" id="PS51012">
    <property type="entry name" value="ABC_TM2"/>
    <property type="match status" value="1"/>
</dbReference>
<keyword evidence="6 9" id="KW-0812">Transmembrane</keyword>
<protein>
    <recommendedName>
        <fullName evidence="9">Transport permease protein</fullName>
    </recommendedName>
</protein>
<comment type="subcellular location">
    <subcellularLocation>
        <location evidence="1">Cell inner membrane</location>
        <topology evidence="1">Multi-pass membrane protein</topology>
    </subcellularLocation>
    <subcellularLocation>
        <location evidence="9">Cell membrane</location>
        <topology evidence="9">Multi-pass membrane protein</topology>
    </subcellularLocation>
</comment>
<evidence type="ECO:0000256" key="8">
    <source>
        <dbReference type="ARBA" id="ARBA00023136"/>
    </source>
</evidence>
<feature type="transmembrane region" description="Helical" evidence="9">
    <location>
        <begin position="332"/>
        <end position="353"/>
    </location>
</feature>
<name>A0AAP2RJU7_9FIRM</name>
<dbReference type="Pfam" id="PF01061">
    <property type="entry name" value="ABC2_membrane"/>
    <property type="match status" value="1"/>
</dbReference>
<keyword evidence="5" id="KW-0997">Cell inner membrane</keyword>
<keyword evidence="7 9" id="KW-1133">Transmembrane helix</keyword>
<feature type="transmembrane region" description="Helical" evidence="9">
    <location>
        <begin position="450"/>
        <end position="470"/>
    </location>
</feature>
<evidence type="ECO:0000256" key="3">
    <source>
        <dbReference type="ARBA" id="ARBA00022448"/>
    </source>
</evidence>
<keyword evidence="3 9" id="KW-0813">Transport</keyword>
<accession>A0AAP2RJU7</accession>
<evidence type="ECO:0000256" key="9">
    <source>
        <dbReference type="RuleBase" id="RU361157"/>
    </source>
</evidence>